<dbReference type="WBParaSite" id="nRc.2.0.1.t41494-RA">
    <property type="protein sequence ID" value="nRc.2.0.1.t41494-RA"/>
    <property type="gene ID" value="nRc.2.0.1.g41494"/>
</dbReference>
<reference evidence="2" key="1">
    <citation type="submission" date="2022-11" db="UniProtKB">
        <authorList>
            <consortium name="WormBaseParasite"/>
        </authorList>
    </citation>
    <scope>IDENTIFICATION</scope>
</reference>
<organism evidence="1 2">
    <name type="scientific">Romanomermis culicivorax</name>
    <name type="common">Nematode worm</name>
    <dbReference type="NCBI Taxonomy" id="13658"/>
    <lineage>
        <taxon>Eukaryota</taxon>
        <taxon>Metazoa</taxon>
        <taxon>Ecdysozoa</taxon>
        <taxon>Nematoda</taxon>
        <taxon>Enoplea</taxon>
        <taxon>Dorylaimia</taxon>
        <taxon>Mermithida</taxon>
        <taxon>Mermithoidea</taxon>
        <taxon>Mermithidae</taxon>
        <taxon>Romanomermis</taxon>
    </lineage>
</organism>
<evidence type="ECO:0000313" key="2">
    <source>
        <dbReference type="WBParaSite" id="nRc.2.0.1.t41494-RA"/>
    </source>
</evidence>
<dbReference type="AlphaFoldDB" id="A0A915KRH9"/>
<proteinExistence type="predicted"/>
<evidence type="ECO:0000313" key="1">
    <source>
        <dbReference type="Proteomes" id="UP000887565"/>
    </source>
</evidence>
<name>A0A915KRH9_ROMCU</name>
<sequence>MVIRAKFALGESICVQRFCENTVYEIKQYGHSNNMDISSTGSTSQCPASKNYLLKFIVPSEVRWFNIGTPITIFNRDCRAFLANDPMKNEVADMDYACSNNSFFLFHQHPGLNKCGSMFYVHQDMLFTIRINDRMDSIKFLSQNDSSPTVDVDLIVNNTATWCFTEVSKVDIKAREMTNHLMPYCKYYMYQTGYSSSVTSNTSSTTSELMVAENQISMTMPSQAIGEQEHRRRKCGAKRMMEEY</sequence>
<protein>
    <submittedName>
        <fullName evidence="2">Uncharacterized protein</fullName>
    </submittedName>
</protein>
<accession>A0A915KRH9</accession>
<keyword evidence="1" id="KW-1185">Reference proteome</keyword>
<dbReference type="Proteomes" id="UP000887565">
    <property type="component" value="Unplaced"/>
</dbReference>